<keyword evidence="2" id="KW-0067">ATP-binding</keyword>
<dbReference type="PIRSF" id="PIRSF000709">
    <property type="entry name" value="6PFK_2-Ptase"/>
    <property type="match status" value="1"/>
</dbReference>
<feature type="domain" description="6-phosphofructo-2-kinase" evidence="4">
    <location>
        <begin position="9"/>
        <end position="224"/>
    </location>
</feature>
<name>A0A4P9YZ05_9FUNG</name>
<dbReference type="GO" id="GO:0006000">
    <property type="term" value="P:fructose metabolic process"/>
    <property type="evidence" value="ECO:0007669"/>
    <property type="project" value="InterPro"/>
</dbReference>
<dbReference type="PANTHER" id="PTHR10606:SF39">
    <property type="entry name" value="6-PHOSPHOFRUCTO-2-KINASE_FRUCTOSE-2,6-BISPHOSPHATASE YLR345W-RELATED"/>
    <property type="match status" value="1"/>
</dbReference>
<organism evidence="5 6">
    <name type="scientific">Syncephalis pseudoplumigaleata</name>
    <dbReference type="NCBI Taxonomy" id="1712513"/>
    <lineage>
        <taxon>Eukaryota</taxon>
        <taxon>Fungi</taxon>
        <taxon>Fungi incertae sedis</taxon>
        <taxon>Zoopagomycota</taxon>
        <taxon>Zoopagomycotina</taxon>
        <taxon>Zoopagomycetes</taxon>
        <taxon>Zoopagales</taxon>
        <taxon>Piptocephalidaceae</taxon>
        <taxon>Syncephalis</taxon>
    </lineage>
</organism>
<dbReference type="Gene3D" id="3.40.50.1240">
    <property type="entry name" value="Phosphoglycerate mutase-like"/>
    <property type="match status" value="2"/>
</dbReference>
<dbReference type="GO" id="GO:0003873">
    <property type="term" value="F:6-phosphofructo-2-kinase activity"/>
    <property type="evidence" value="ECO:0007669"/>
    <property type="project" value="InterPro"/>
</dbReference>
<evidence type="ECO:0000313" key="6">
    <source>
        <dbReference type="Proteomes" id="UP000278143"/>
    </source>
</evidence>
<dbReference type="Pfam" id="PF01591">
    <property type="entry name" value="6PF2K"/>
    <property type="match status" value="1"/>
</dbReference>
<dbReference type="InterPro" id="IPR027417">
    <property type="entry name" value="P-loop_NTPase"/>
</dbReference>
<keyword evidence="5" id="KW-0418">Kinase</keyword>
<keyword evidence="5" id="KW-0808">Transferase</keyword>
<evidence type="ECO:0000256" key="3">
    <source>
        <dbReference type="SAM" id="MobiDB-lite"/>
    </source>
</evidence>
<dbReference type="GO" id="GO:0004331">
    <property type="term" value="F:fructose-2,6-bisphosphate 2-phosphatase activity"/>
    <property type="evidence" value="ECO:0007669"/>
    <property type="project" value="TreeGrafter"/>
</dbReference>
<evidence type="ECO:0000313" key="5">
    <source>
        <dbReference type="EMBL" id="RKP24260.1"/>
    </source>
</evidence>
<dbReference type="SUPFAM" id="SSF52540">
    <property type="entry name" value="P-loop containing nucleoside triphosphate hydrolases"/>
    <property type="match status" value="1"/>
</dbReference>
<evidence type="ECO:0000256" key="2">
    <source>
        <dbReference type="ARBA" id="ARBA00022840"/>
    </source>
</evidence>
<dbReference type="InterPro" id="IPR013079">
    <property type="entry name" value="6Phosfructo_kin"/>
</dbReference>
<gene>
    <name evidence="5" type="ORF">SYNPS1DRAFT_33247</name>
</gene>
<dbReference type="PRINTS" id="PR00991">
    <property type="entry name" value="6PFRUCTKNASE"/>
</dbReference>
<keyword evidence="6" id="KW-1185">Reference proteome</keyword>
<dbReference type="Pfam" id="PF00300">
    <property type="entry name" value="His_Phos_1"/>
    <property type="match status" value="1"/>
</dbReference>
<dbReference type="EMBL" id="KZ990343">
    <property type="protein sequence ID" value="RKP24260.1"/>
    <property type="molecule type" value="Genomic_DNA"/>
</dbReference>
<dbReference type="AlphaFoldDB" id="A0A4P9YZ05"/>
<dbReference type="InterPro" id="IPR013078">
    <property type="entry name" value="His_Pase_superF_clade-1"/>
</dbReference>
<feature type="region of interest" description="Disordered" evidence="3">
    <location>
        <begin position="400"/>
        <end position="419"/>
    </location>
</feature>
<dbReference type="FunFam" id="3.40.50.300:FF:000644">
    <property type="entry name" value="GpmB, Fructose-2,6-bisphosphatase"/>
    <property type="match status" value="1"/>
</dbReference>
<protein>
    <submittedName>
        <fullName evidence="5">6-phosphofructo-2-kinase-domain-containing protein</fullName>
    </submittedName>
</protein>
<dbReference type="GO" id="GO:0005524">
    <property type="term" value="F:ATP binding"/>
    <property type="evidence" value="ECO:0007669"/>
    <property type="project" value="UniProtKB-KW"/>
</dbReference>
<dbReference type="GO" id="GO:0006003">
    <property type="term" value="P:fructose 2,6-bisphosphate metabolic process"/>
    <property type="evidence" value="ECO:0007669"/>
    <property type="project" value="InterPro"/>
</dbReference>
<keyword evidence="1" id="KW-0547">Nucleotide-binding</keyword>
<dbReference type="Proteomes" id="UP000278143">
    <property type="component" value="Unassembled WGS sequence"/>
</dbReference>
<dbReference type="OrthoDB" id="267323at2759"/>
<reference evidence="6" key="1">
    <citation type="journal article" date="2018" name="Nat. Microbiol.">
        <title>Leveraging single-cell genomics to expand the fungal tree of life.</title>
        <authorList>
            <person name="Ahrendt S.R."/>
            <person name="Quandt C.A."/>
            <person name="Ciobanu D."/>
            <person name="Clum A."/>
            <person name="Salamov A."/>
            <person name="Andreopoulos B."/>
            <person name="Cheng J.F."/>
            <person name="Woyke T."/>
            <person name="Pelin A."/>
            <person name="Henrissat B."/>
            <person name="Reynolds N.K."/>
            <person name="Benny G.L."/>
            <person name="Smith M.E."/>
            <person name="James T.Y."/>
            <person name="Grigoriev I.V."/>
        </authorList>
    </citation>
    <scope>NUCLEOTIDE SEQUENCE [LARGE SCALE GENOMIC DNA]</scope>
    <source>
        <strain evidence="6">Benny S71-1</strain>
    </source>
</reference>
<dbReference type="GO" id="GO:0005829">
    <property type="term" value="C:cytosol"/>
    <property type="evidence" value="ECO:0007669"/>
    <property type="project" value="TreeGrafter"/>
</dbReference>
<sequence length="419" mass="48479">MAAQLYKTESGRLFHAGAIAILTVGLPARGKTHTSRSLCRYLKWLGVKTQVFHLSNYRRRIIGEKISSDYFHPDNRAADGLKLRILESTLMDLIAFFHAGGQVGIFDAANTTVARRTFILDRLQKENIQVVFIESICDNEDIINTNIRSVKISSPDYLGWDQEKALEDFKRRIQNHVPFYQTIDDPRLSYVKIFNAGEHMIFNNINGYLQTRIVYYLTNLHISPRTIYFARNGESLNEQLDRDDADLSPAGHRHAENLKNYLMQLRARQAQESGEPARRLQVWTSPRKRSFNSACHFEYPVQAKYPDEWIVHQKEPYRHRYPRAESYLDLAVRLEPVILELEQETDDVLFIAHLSVMRLLYGYLLNIPENEIHKITVPRNTLIEIVPSAYECKEKRHIIPDTRDADGPPDRCARVGDAA</sequence>
<dbReference type="InterPro" id="IPR029033">
    <property type="entry name" value="His_PPase_superfam"/>
</dbReference>
<evidence type="ECO:0000256" key="1">
    <source>
        <dbReference type="ARBA" id="ARBA00022741"/>
    </source>
</evidence>
<dbReference type="SUPFAM" id="SSF53254">
    <property type="entry name" value="Phosphoglycerate mutase-like"/>
    <property type="match status" value="1"/>
</dbReference>
<dbReference type="Gene3D" id="3.40.50.300">
    <property type="entry name" value="P-loop containing nucleotide triphosphate hydrolases"/>
    <property type="match status" value="1"/>
</dbReference>
<proteinExistence type="predicted"/>
<dbReference type="PANTHER" id="PTHR10606">
    <property type="entry name" value="6-PHOSPHOFRUCTO-2-KINASE/FRUCTOSE-2,6-BISPHOSPHATASE"/>
    <property type="match status" value="1"/>
</dbReference>
<dbReference type="InterPro" id="IPR003094">
    <property type="entry name" value="6Pfruct_kin"/>
</dbReference>
<evidence type="ECO:0000259" key="4">
    <source>
        <dbReference type="Pfam" id="PF01591"/>
    </source>
</evidence>
<accession>A0A4P9YZ05</accession>
<dbReference type="SMART" id="SM00855">
    <property type="entry name" value="PGAM"/>
    <property type="match status" value="1"/>
</dbReference>